<dbReference type="Proteomes" id="UP000832034">
    <property type="component" value="Chromosome"/>
</dbReference>
<dbReference type="Pfam" id="PF16872">
    <property type="entry name" value="putAbiC"/>
    <property type="match status" value="1"/>
</dbReference>
<keyword evidence="2" id="KW-0812">Transmembrane</keyword>
<sequence length="316" mass="36548">MGNQKLKDKDKGKEERTVENLGWTVFCIAVLAGVAYFLHFGGYEIQKEAASWGAMGDYFGGILNPLIAGCALYVLIKSFKVQKQELKEARDELAKASEAQQLQAQLTQKQIEQVDRQNFESLFLRLLENTEKPLKLFEFKRHGPSSKGGVSVRTTYGKNGLEEGIYFFLLTLFQSKFGDRPKIFVGLENYIFALVSILKKIDQAPDFLDTRDKEEYINILVNNLSPYELRGIFYFFIETTDRIEKNPTQYSQKDILLISQQLRLIQKYDVLRDLSFKNTDILNKILYEYQGEIDVSSVLQSETRMYEKLLQFIKDN</sequence>
<dbReference type="RefSeq" id="WP_019957013.1">
    <property type="nucleotide sequence ID" value="NZ_CP091512.1"/>
</dbReference>
<reference evidence="3" key="1">
    <citation type="submission" date="2021-12" db="EMBL/GenBank/DDBJ databases">
        <authorList>
            <person name="Veyrier F.J."/>
        </authorList>
    </citation>
    <scope>NUCLEOTIDE SEQUENCE</scope>
    <source>
        <strain evidence="3">SAG 1488-6</strain>
    </source>
</reference>
<organism evidence="3 4">
    <name type="scientific">Vitreoscilla stercoraria</name>
    <dbReference type="NCBI Taxonomy" id="61"/>
    <lineage>
        <taxon>Bacteria</taxon>
        <taxon>Pseudomonadati</taxon>
        <taxon>Pseudomonadota</taxon>
        <taxon>Betaproteobacteria</taxon>
        <taxon>Neisseriales</taxon>
        <taxon>Neisseriaceae</taxon>
        <taxon>Vitreoscilla</taxon>
    </lineage>
</organism>
<keyword evidence="1" id="KW-0175">Coiled coil</keyword>
<protein>
    <recommendedName>
        <fullName evidence="5">Phage abortive infection protein</fullName>
    </recommendedName>
</protein>
<feature type="coiled-coil region" evidence="1">
    <location>
        <begin position="76"/>
        <end position="103"/>
    </location>
</feature>
<dbReference type="InterPro" id="IPR031709">
    <property type="entry name" value="PutAbiC"/>
</dbReference>
<gene>
    <name evidence="3" type="ORF">LVJ81_01165</name>
</gene>
<accession>A0ABY4EBA6</accession>
<dbReference type="EMBL" id="CP091512">
    <property type="protein sequence ID" value="UOO92690.1"/>
    <property type="molecule type" value="Genomic_DNA"/>
</dbReference>
<keyword evidence="2" id="KW-1133">Transmembrane helix</keyword>
<evidence type="ECO:0000256" key="2">
    <source>
        <dbReference type="SAM" id="Phobius"/>
    </source>
</evidence>
<evidence type="ECO:0000313" key="4">
    <source>
        <dbReference type="Proteomes" id="UP000832034"/>
    </source>
</evidence>
<name>A0ABY4EBA6_VITST</name>
<keyword evidence="4" id="KW-1185">Reference proteome</keyword>
<reference evidence="3" key="2">
    <citation type="journal article" date="2022" name="Res Sq">
        <title>Evolution of multicellular longitudinally dividing oral cavity symbionts (Neisseriaceae).</title>
        <authorList>
            <person name="Nyongesa S."/>
            <person name="Weber P."/>
            <person name="Bernet E."/>
            <person name="Pullido F."/>
            <person name="Nieckarz M."/>
            <person name="Delaby M."/>
            <person name="Nieves C."/>
            <person name="Viehboeck T."/>
            <person name="Krause N."/>
            <person name="Rivera-Millot A."/>
            <person name="Nakamura A."/>
            <person name="Vischer N."/>
            <person name="VanNieuwenhze M."/>
            <person name="Brun Y."/>
            <person name="Cava F."/>
            <person name="Bulgheresi S."/>
            <person name="Veyrier F."/>
        </authorList>
    </citation>
    <scope>NUCLEOTIDE SEQUENCE</scope>
    <source>
        <strain evidence="3">SAG 1488-6</strain>
    </source>
</reference>
<keyword evidence="2" id="KW-0472">Membrane</keyword>
<feature type="transmembrane region" description="Helical" evidence="2">
    <location>
        <begin position="21"/>
        <end position="38"/>
    </location>
</feature>
<proteinExistence type="predicted"/>
<feature type="transmembrane region" description="Helical" evidence="2">
    <location>
        <begin position="58"/>
        <end position="76"/>
    </location>
</feature>
<evidence type="ECO:0000313" key="3">
    <source>
        <dbReference type="EMBL" id="UOO92690.1"/>
    </source>
</evidence>
<evidence type="ECO:0008006" key="5">
    <source>
        <dbReference type="Google" id="ProtNLM"/>
    </source>
</evidence>
<evidence type="ECO:0000256" key="1">
    <source>
        <dbReference type="SAM" id="Coils"/>
    </source>
</evidence>